<proteinExistence type="predicted"/>
<evidence type="ECO:0000313" key="1">
    <source>
        <dbReference type="EnsemblMetazoa" id="CJA17383.1"/>
    </source>
</evidence>
<evidence type="ECO:0000313" key="2">
    <source>
        <dbReference type="Proteomes" id="UP000005237"/>
    </source>
</evidence>
<dbReference type="EnsemblMetazoa" id="CJA17383.1">
    <property type="protein sequence ID" value="CJA17383.1"/>
    <property type="gene ID" value="WBGene00136587"/>
</dbReference>
<reference evidence="1" key="2">
    <citation type="submission" date="2022-06" db="UniProtKB">
        <authorList>
            <consortium name="EnsemblMetazoa"/>
        </authorList>
    </citation>
    <scope>IDENTIFICATION</scope>
    <source>
        <strain evidence="1">DF5081</strain>
    </source>
</reference>
<protein>
    <submittedName>
        <fullName evidence="1">Uncharacterized protein</fullName>
    </submittedName>
</protein>
<keyword evidence="2" id="KW-1185">Reference proteome</keyword>
<dbReference type="AlphaFoldDB" id="A0A8R1E1E7"/>
<accession>A0A8R1E1E7</accession>
<reference evidence="2" key="1">
    <citation type="submission" date="2010-08" db="EMBL/GenBank/DDBJ databases">
        <authorList>
            <consortium name="Caenorhabditis japonica Sequencing Consortium"/>
            <person name="Wilson R.K."/>
        </authorList>
    </citation>
    <scope>NUCLEOTIDE SEQUENCE [LARGE SCALE GENOMIC DNA]</scope>
    <source>
        <strain evidence="2">DF5081</strain>
    </source>
</reference>
<organism evidence="1 2">
    <name type="scientific">Caenorhabditis japonica</name>
    <dbReference type="NCBI Taxonomy" id="281687"/>
    <lineage>
        <taxon>Eukaryota</taxon>
        <taxon>Metazoa</taxon>
        <taxon>Ecdysozoa</taxon>
        <taxon>Nematoda</taxon>
        <taxon>Chromadorea</taxon>
        <taxon>Rhabditida</taxon>
        <taxon>Rhabditina</taxon>
        <taxon>Rhabditomorpha</taxon>
        <taxon>Rhabditoidea</taxon>
        <taxon>Rhabditidae</taxon>
        <taxon>Peloderinae</taxon>
        <taxon>Caenorhabditis</taxon>
    </lineage>
</organism>
<dbReference type="Proteomes" id="UP000005237">
    <property type="component" value="Unassembled WGS sequence"/>
</dbReference>
<sequence length="145" mass="17213">MVVWEPQTSRRECDFEYSYATQAITDLHHIAIEDAGIFSRIDRDLRQLNKIKDDCHLNEALLTDDGLLIEFPDHFHRRPEQSGFFQEQTFWIRKKREISGILGAHGERVEFDIGQNFSTPLIWKLYGKRNIKDIYTHRGHSSEYF</sequence>
<name>A0A8R1E1E7_CAEJA</name>